<evidence type="ECO:0000313" key="2">
    <source>
        <dbReference type="EMBL" id="KAG9445167.1"/>
    </source>
</evidence>
<dbReference type="Proteomes" id="UP000825729">
    <property type="component" value="Unassembled WGS sequence"/>
</dbReference>
<keyword evidence="3" id="KW-1185">Reference proteome</keyword>
<dbReference type="EMBL" id="JAINDJ010000006">
    <property type="protein sequence ID" value="KAG9445167.1"/>
    <property type="molecule type" value="Genomic_DNA"/>
</dbReference>
<feature type="compositionally biased region" description="Basic and acidic residues" evidence="1">
    <location>
        <begin position="115"/>
        <end position="125"/>
    </location>
</feature>
<gene>
    <name evidence="2" type="ORF">H6P81_016507</name>
</gene>
<name>A0AAV7ECB2_ARIFI</name>
<dbReference type="AlphaFoldDB" id="A0AAV7ECB2"/>
<evidence type="ECO:0000313" key="3">
    <source>
        <dbReference type="Proteomes" id="UP000825729"/>
    </source>
</evidence>
<feature type="compositionally biased region" description="Basic and acidic residues" evidence="1">
    <location>
        <begin position="1"/>
        <end position="15"/>
    </location>
</feature>
<proteinExistence type="predicted"/>
<organism evidence="2 3">
    <name type="scientific">Aristolochia fimbriata</name>
    <name type="common">White veined hardy Dutchman's pipe vine</name>
    <dbReference type="NCBI Taxonomy" id="158543"/>
    <lineage>
        <taxon>Eukaryota</taxon>
        <taxon>Viridiplantae</taxon>
        <taxon>Streptophyta</taxon>
        <taxon>Embryophyta</taxon>
        <taxon>Tracheophyta</taxon>
        <taxon>Spermatophyta</taxon>
        <taxon>Magnoliopsida</taxon>
        <taxon>Magnoliidae</taxon>
        <taxon>Piperales</taxon>
        <taxon>Aristolochiaceae</taxon>
        <taxon>Aristolochia</taxon>
    </lineage>
</organism>
<reference evidence="2 3" key="1">
    <citation type="submission" date="2021-07" db="EMBL/GenBank/DDBJ databases">
        <title>The Aristolochia fimbriata genome: insights into angiosperm evolution, floral development and chemical biosynthesis.</title>
        <authorList>
            <person name="Jiao Y."/>
        </authorList>
    </citation>
    <scope>NUCLEOTIDE SEQUENCE [LARGE SCALE GENOMIC DNA]</scope>
    <source>
        <strain evidence="2">IBCAS-2021</strain>
        <tissue evidence="2">Leaf</tissue>
    </source>
</reference>
<feature type="region of interest" description="Disordered" evidence="1">
    <location>
        <begin position="1"/>
        <end position="31"/>
    </location>
</feature>
<comment type="caution">
    <text evidence="2">The sequence shown here is derived from an EMBL/GenBank/DDBJ whole genome shotgun (WGS) entry which is preliminary data.</text>
</comment>
<protein>
    <submittedName>
        <fullName evidence="2">Uncharacterized protein</fullName>
    </submittedName>
</protein>
<accession>A0AAV7ECB2</accession>
<feature type="compositionally biased region" description="Gly residues" evidence="1">
    <location>
        <begin position="134"/>
        <end position="147"/>
    </location>
</feature>
<feature type="region of interest" description="Disordered" evidence="1">
    <location>
        <begin position="102"/>
        <end position="147"/>
    </location>
</feature>
<evidence type="ECO:0000256" key="1">
    <source>
        <dbReference type="SAM" id="MobiDB-lite"/>
    </source>
</evidence>
<sequence length="147" mass="16488">MILELRTPRVDEKADGQSATSQVPQERIGSLELPREITTYRENESLAVKEERAKETLRITIPTERYFDSHREIFRFPPREISIPTERDFDSTEKVWSFFSSDSKWGEESGGDSVRGVDRGCREGDLGGESGEEVGSGSGEGSWEGSP</sequence>